<keyword evidence="3" id="KW-1185">Reference proteome</keyword>
<evidence type="ECO:0000313" key="3">
    <source>
        <dbReference type="Proteomes" id="UP001243989"/>
    </source>
</evidence>
<dbReference type="AlphaFoldDB" id="A0AAI9ZX05"/>
<dbReference type="Proteomes" id="UP001243989">
    <property type="component" value="Unassembled WGS sequence"/>
</dbReference>
<proteinExistence type="predicted"/>
<keyword evidence="1" id="KW-0812">Transmembrane</keyword>
<feature type="transmembrane region" description="Helical" evidence="1">
    <location>
        <begin position="39"/>
        <end position="63"/>
    </location>
</feature>
<dbReference type="GeneID" id="85467490"/>
<comment type="caution">
    <text evidence="2">The sequence shown here is derived from an EMBL/GenBank/DDBJ whole genome shotgun (WGS) entry which is preliminary data.</text>
</comment>
<protein>
    <submittedName>
        <fullName evidence="2">Uncharacterized protein</fullName>
    </submittedName>
</protein>
<keyword evidence="1" id="KW-1133">Transmembrane helix</keyword>
<organism evidence="2 3">
    <name type="scientific">Colletotrichum phormii</name>
    <dbReference type="NCBI Taxonomy" id="359342"/>
    <lineage>
        <taxon>Eukaryota</taxon>
        <taxon>Fungi</taxon>
        <taxon>Dikarya</taxon>
        <taxon>Ascomycota</taxon>
        <taxon>Pezizomycotina</taxon>
        <taxon>Sordariomycetes</taxon>
        <taxon>Hypocreomycetidae</taxon>
        <taxon>Glomerellales</taxon>
        <taxon>Glomerellaceae</taxon>
        <taxon>Colletotrichum</taxon>
        <taxon>Colletotrichum acutatum species complex</taxon>
    </lineage>
</organism>
<keyword evidence="1" id="KW-0472">Membrane</keyword>
<reference evidence="2" key="1">
    <citation type="submission" date="2021-06" db="EMBL/GenBank/DDBJ databases">
        <title>Comparative genomics, transcriptomics and evolutionary studies reveal genomic signatures of adaptation to plant cell wall in hemibiotrophic fungi.</title>
        <authorList>
            <consortium name="DOE Joint Genome Institute"/>
            <person name="Baroncelli R."/>
            <person name="Diaz J.F."/>
            <person name="Benocci T."/>
            <person name="Peng M."/>
            <person name="Battaglia E."/>
            <person name="Haridas S."/>
            <person name="Andreopoulos W."/>
            <person name="Labutti K."/>
            <person name="Pangilinan J."/>
            <person name="Floch G.L."/>
            <person name="Makela M.R."/>
            <person name="Henrissat B."/>
            <person name="Grigoriev I.V."/>
            <person name="Crouch J.A."/>
            <person name="De Vries R.P."/>
            <person name="Sukno S.A."/>
            <person name="Thon M.R."/>
        </authorList>
    </citation>
    <scope>NUCLEOTIDE SEQUENCE</scope>
    <source>
        <strain evidence="2">CBS 102054</strain>
    </source>
</reference>
<gene>
    <name evidence="2" type="ORF">BDP81DRAFT_207382</name>
</gene>
<sequence>MKLLTVYGRTTDVKFLGHECFDDDMRELYYTTTLSPHHWFVLLSITLLLVGIPYLFAFMLAFFTPQVGLSRRSITCLVYFCLQLG</sequence>
<evidence type="ECO:0000256" key="1">
    <source>
        <dbReference type="SAM" id="Phobius"/>
    </source>
</evidence>
<accession>A0AAI9ZX05</accession>
<dbReference type="EMBL" id="JAHMHQ010000007">
    <property type="protein sequence ID" value="KAK1638399.1"/>
    <property type="molecule type" value="Genomic_DNA"/>
</dbReference>
<dbReference type="RefSeq" id="XP_060447006.1">
    <property type="nucleotide sequence ID" value="XM_060582628.1"/>
</dbReference>
<name>A0AAI9ZX05_9PEZI</name>
<evidence type="ECO:0000313" key="2">
    <source>
        <dbReference type="EMBL" id="KAK1638399.1"/>
    </source>
</evidence>